<keyword evidence="5" id="KW-0694">RNA-binding</keyword>
<comment type="function">
    <text evidence="5">One of the primary rRNA binding proteins, this protein initially binds near the 5'-end of the 23S rRNA. It is important during the early stages of 50S assembly. It makes multiple contacts with different domains of the 23S rRNA in the assembled 50S subunit and ribosome.</text>
</comment>
<comment type="function">
    <text evidence="5">Forms part of the polypeptide exit tunnel.</text>
</comment>
<evidence type="ECO:0000256" key="2">
    <source>
        <dbReference type="ARBA" id="ARBA00022980"/>
    </source>
</evidence>
<dbReference type="Proteomes" id="UP000237968">
    <property type="component" value="Unassembled WGS sequence"/>
</dbReference>
<keyword evidence="7" id="KW-1185">Reference proteome</keyword>
<dbReference type="AlphaFoldDB" id="A0A2S9XF35"/>
<dbReference type="GO" id="GO:1990904">
    <property type="term" value="C:ribonucleoprotein complex"/>
    <property type="evidence" value="ECO:0007669"/>
    <property type="project" value="UniProtKB-KW"/>
</dbReference>
<dbReference type="OrthoDB" id="9803201at2"/>
<name>A0A2S9XF35_9BACT</name>
<dbReference type="RefSeq" id="WP_106394660.1">
    <property type="nucleotide sequence ID" value="NZ_PVNK01000240.1"/>
</dbReference>
<evidence type="ECO:0000256" key="1">
    <source>
        <dbReference type="ARBA" id="ARBA00010528"/>
    </source>
</evidence>
<sequence>MAKLNVKDLEGNDVASIDVADEVFATEVKEHLLWEVVRWQRAKARAGTAKTKERSEIRGTHAKMFRQKGTGRARHGAPRVNVFRGGGQVHGPRPRSYEFSMNKKARAGALRSALSLRASEGKLTVIRDFEVAQGKTRNLVAALTKLDARKALLVDGAANVSLQRSSSNLPTAQHIVPEGLNVYDILRYPRLLISETALREVEARLLGSDQPAAAEQGAA</sequence>
<organism evidence="6 7">
    <name type="scientific">Enhygromyxa salina</name>
    <dbReference type="NCBI Taxonomy" id="215803"/>
    <lineage>
        <taxon>Bacteria</taxon>
        <taxon>Pseudomonadati</taxon>
        <taxon>Myxococcota</taxon>
        <taxon>Polyangia</taxon>
        <taxon>Nannocystales</taxon>
        <taxon>Nannocystaceae</taxon>
        <taxon>Enhygromyxa</taxon>
    </lineage>
</organism>
<dbReference type="InterPro" id="IPR023574">
    <property type="entry name" value="Ribosomal_uL4_dom_sf"/>
</dbReference>
<dbReference type="InterPro" id="IPR002136">
    <property type="entry name" value="Ribosomal_uL4"/>
</dbReference>
<reference evidence="6 7" key="1">
    <citation type="submission" date="2018-03" db="EMBL/GenBank/DDBJ databases">
        <title>Draft Genome Sequences of the Obligatory Marine Myxobacteria Enhygromyxa salina SWB005.</title>
        <authorList>
            <person name="Poehlein A."/>
            <person name="Moghaddam J.A."/>
            <person name="Harms H."/>
            <person name="Alanjari M."/>
            <person name="Koenig G.M."/>
            <person name="Daniel R."/>
            <person name="Schaeberle T.F."/>
        </authorList>
    </citation>
    <scope>NUCLEOTIDE SEQUENCE [LARGE SCALE GENOMIC DNA]</scope>
    <source>
        <strain evidence="6 7">SWB005</strain>
    </source>
</reference>
<comment type="similarity">
    <text evidence="1 5">Belongs to the universal ribosomal protein uL4 family.</text>
</comment>
<dbReference type="SUPFAM" id="SSF52166">
    <property type="entry name" value="Ribosomal protein L4"/>
    <property type="match status" value="1"/>
</dbReference>
<keyword evidence="2 5" id="KW-0689">Ribosomal protein</keyword>
<dbReference type="Pfam" id="PF00573">
    <property type="entry name" value="Ribosomal_L4"/>
    <property type="match status" value="1"/>
</dbReference>
<accession>A0A2S9XF35</accession>
<dbReference type="GO" id="GO:0005840">
    <property type="term" value="C:ribosome"/>
    <property type="evidence" value="ECO:0007669"/>
    <property type="project" value="UniProtKB-KW"/>
</dbReference>
<dbReference type="PANTHER" id="PTHR10746:SF6">
    <property type="entry name" value="LARGE RIBOSOMAL SUBUNIT PROTEIN UL4M"/>
    <property type="match status" value="1"/>
</dbReference>
<dbReference type="InterPro" id="IPR013005">
    <property type="entry name" value="Ribosomal_uL4-like"/>
</dbReference>
<evidence type="ECO:0000256" key="5">
    <source>
        <dbReference type="HAMAP-Rule" id="MF_01328"/>
    </source>
</evidence>
<dbReference type="PANTHER" id="PTHR10746">
    <property type="entry name" value="50S RIBOSOMAL PROTEIN L4"/>
    <property type="match status" value="1"/>
</dbReference>
<dbReference type="EMBL" id="PVNK01000240">
    <property type="protein sequence ID" value="PRP91475.1"/>
    <property type="molecule type" value="Genomic_DNA"/>
</dbReference>
<evidence type="ECO:0000313" key="6">
    <source>
        <dbReference type="EMBL" id="PRP91475.1"/>
    </source>
</evidence>
<dbReference type="Gene3D" id="3.40.1370.10">
    <property type="match status" value="1"/>
</dbReference>
<comment type="subunit">
    <text evidence="5">Part of the 50S ribosomal subunit.</text>
</comment>
<evidence type="ECO:0000256" key="4">
    <source>
        <dbReference type="ARBA" id="ARBA00035244"/>
    </source>
</evidence>
<dbReference type="NCBIfam" id="TIGR03953">
    <property type="entry name" value="rplD_bact"/>
    <property type="match status" value="1"/>
</dbReference>
<evidence type="ECO:0000256" key="3">
    <source>
        <dbReference type="ARBA" id="ARBA00023274"/>
    </source>
</evidence>
<dbReference type="HAMAP" id="MF_01328_B">
    <property type="entry name" value="Ribosomal_uL4_B"/>
    <property type="match status" value="1"/>
</dbReference>
<dbReference type="GO" id="GO:0003735">
    <property type="term" value="F:structural constituent of ribosome"/>
    <property type="evidence" value="ECO:0007669"/>
    <property type="project" value="InterPro"/>
</dbReference>
<dbReference type="GO" id="GO:0019843">
    <property type="term" value="F:rRNA binding"/>
    <property type="evidence" value="ECO:0007669"/>
    <property type="project" value="UniProtKB-UniRule"/>
</dbReference>
<protein>
    <recommendedName>
        <fullName evidence="4 5">Large ribosomal subunit protein uL4</fullName>
    </recommendedName>
</protein>
<dbReference type="GO" id="GO:0006412">
    <property type="term" value="P:translation"/>
    <property type="evidence" value="ECO:0007669"/>
    <property type="project" value="UniProtKB-UniRule"/>
</dbReference>
<gene>
    <name evidence="5 6" type="primary">rplD</name>
    <name evidence="6" type="ORF">ENSA5_54490</name>
</gene>
<keyword evidence="3 5" id="KW-0687">Ribonucleoprotein</keyword>
<keyword evidence="5" id="KW-0699">rRNA-binding</keyword>
<evidence type="ECO:0000313" key="7">
    <source>
        <dbReference type="Proteomes" id="UP000237968"/>
    </source>
</evidence>
<comment type="caution">
    <text evidence="6">The sequence shown here is derived from an EMBL/GenBank/DDBJ whole genome shotgun (WGS) entry which is preliminary data.</text>
</comment>
<proteinExistence type="inferred from homology"/>